<evidence type="ECO:0000313" key="9">
    <source>
        <dbReference type="EMBL" id="MDJ1157667.1"/>
    </source>
</evidence>
<evidence type="ECO:0000256" key="6">
    <source>
        <dbReference type="PROSITE-ProRule" id="PRU00433"/>
    </source>
</evidence>
<dbReference type="InterPro" id="IPR002327">
    <property type="entry name" value="Cyt_c_1A/1B"/>
</dbReference>
<dbReference type="InterPro" id="IPR009056">
    <property type="entry name" value="Cyt_c-like_dom"/>
</dbReference>
<accession>A0ABT7AE56</accession>
<dbReference type="InterPro" id="IPR036909">
    <property type="entry name" value="Cyt_c-like_dom_sf"/>
</dbReference>
<dbReference type="Gene3D" id="1.10.760.10">
    <property type="entry name" value="Cytochrome c-like domain"/>
    <property type="match status" value="1"/>
</dbReference>
<evidence type="ECO:0000313" key="10">
    <source>
        <dbReference type="Proteomes" id="UP001321492"/>
    </source>
</evidence>
<dbReference type="PANTHER" id="PTHR11961">
    <property type="entry name" value="CYTOCHROME C"/>
    <property type="match status" value="1"/>
</dbReference>
<dbReference type="PRINTS" id="PR00604">
    <property type="entry name" value="CYTCHRMECIAB"/>
</dbReference>
<protein>
    <submittedName>
        <fullName evidence="9">Cytochrome c family protein</fullName>
    </submittedName>
</protein>
<comment type="caution">
    <text evidence="9">The sequence shown here is derived from an EMBL/GenBank/DDBJ whole genome shotgun (WGS) entry which is preliminary data.</text>
</comment>
<dbReference type="PROSITE" id="PS51007">
    <property type="entry name" value="CYTC"/>
    <property type="match status" value="1"/>
</dbReference>
<gene>
    <name evidence="9" type="ORF">QNA08_05405</name>
</gene>
<keyword evidence="7" id="KW-0812">Transmembrane</keyword>
<name>A0ABT7AE56_9HYPH</name>
<reference evidence="9 10" key="1">
    <citation type="submission" date="2023-05" db="EMBL/GenBank/DDBJ databases">
        <title>Chelatococcus sp. nov., a moderately thermophilic bacterium isolated from hot spring microbial mat.</title>
        <authorList>
            <person name="Hu C.-J."/>
            <person name="Li W.-J."/>
        </authorList>
    </citation>
    <scope>NUCLEOTIDE SEQUENCE [LARGE SCALE GENOMIC DNA]</scope>
    <source>
        <strain evidence="9 10">SYSU G07232</strain>
    </source>
</reference>
<evidence type="ECO:0000256" key="4">
    <source>
        <dbReference type="ARBA" id="ARBA00022982"/>
    </source>
</evidence>
<evidence type="ECO:0000256" key="7">
    <source>
        <dbReference type="SAM" id="Phobius"/>
    </source>
</evidence>
<keyword evidence="1" id="KW-0813">Transport</keyword>
<keyword evidence="5 6" id="KW-0408">Iron</keyword>
<keyword evidence="10" id="KW-1185">Reference proteome</keyword>
<keyword evidence="7" id="KW-1133">Transmembrane helix</keyword>
<evidence type="ECO:0000256" key="5">
    <source>
        <dbReference type="ARBA" id="ARBA00023004"/>
    </source>
</evidence>
<organism evidence="9 10">
    <name type="scientific">Chelatococcus albus</name>
    <dbReference type="NCBI Taxonomy" id="3047466"/>
    <lineage>
        <taxon>Bacteria</taxon>
        <taxon>Pseudomonadati</taxon>
        <taxon>Pseudomonadota</taxon>
        <taxon>Alphaproteobacteria</taxon>
        <taxon>Hyphomicrobiales</taxon>
        <taxon>Chelatococcaceae</taxon>
        <taxon>Chelatococcus</taxon>
    </lineage>
</organism>
<evidence type="ECO:0000259" key="8">
    <source>
        <dbReference type="PROSITE" id="PS51007"/>
    </source>
</evidence>
<proteinExistence type="predicted"/>
<keyword evidence="4" id="KW-0249">Electron transport</keyword>
<feature type="domain" description="Cytochrome c" evidence="8">
    <location>
        <begin position="72"/>
        <end position="172"/>
    </location>
</feature>
<evidence type="ECO:0000256" key="2">
    <source>
        <dbReference type="ARBA" id="ARBA00022617"/>
    </source>
</evidence>
<feature type="transmembrane region" description="Helical" evidence="7">
    <location>
        <begin position="12"/>
        <end position="32"/>
    </location>
</feature>
<keyword evidence="3 6" id="KW-0479">Metal-binding</keyword>
<sequence length="180" mass="18455">MDSFELNKIAGAVLGTLLFAMGLNILAGIIFAPKKPAVPGYDLPGAEETAAAGAAGQAQAPAEPLPVLLAKADPKKGEAAAKKCLSCHDFSKGGPNKVGPNLYDVVGRAVASHAGFGYSGAMKSHGGDWGYELLDAFLQNPKKAVPGTAMAFAGVPKAEERADILAYLRTLADSPKPLPQ</sequence>
<dbReference type="SUPFAM" id="SSF46626">
    <property type="entry name" value="Cytochrome c"/>
    <property type="match status" value="1"/>
</dbReference>
<dbReference type="RefSeq" id="WP_283739644.1">
    <property type="nucleotide sequence ID" value="NZ_JASJEV010000002.1"/>
</dbReference>
<dbReference type="EMBL" id="JASJEV010000002">
    <property type="protein sequence ID" value="MDJ1157667.1"/>
    <property type="molecule type" value="Genomic_DNA"/>
</dbReference>
<evidence type="ECO:0000256" key="1">
    <source>
        <dbReference type="ARBA" id="ARBA00022448"/>
    </source>
</evidence>
<evidence type="ECO:0000256" key="3">
    <source>
        <dbReference type="ARBA" id="ARBA00022723"/>
    </source>
</evidence>
<keyword evidence="2 6" id="KW-0349">Heme</keyword>
<dbReference type="Proteomes" id="UP001321492">
    <property type="component" value="Unassembled WGS sequence"/>
</dbReference>
<keyword evidence="7" id="KW-0472">Membrane</keyword>